<keyword evidence="2" id="KW-1133">Transmembrane helix</keyword>
<evidence type="ECO:0000256" key="2">
    <source>
        <dbReference type="SAM" id="Phobius"/>
    </source>
</evidence>
<keyword evidence="1" id="KW-0175">Coiled coil</keyword>
<dbReference type="RefSeq" id="WP_025386673.1">
    <property type="nucleotide sequence ID" value="NZ_KV441804.1"/>
</dbReference>
<evidence type="ECO:0000313" key="4">
    <source>
        <dbReference type="Proteomes" id="UP000054858"/>
    </source>
</evidence>
<dbReference type="Proteomes" id="UP000054858">
    <property type="component" value="Unassembled WGS sequence"/>
</dbReference>
<protein>
    <recommendedName>
        <fullName evidence="5">MSHA biogenesis protein MshJ</fullName>
    </recommendedName>
</protein>
<organism evidence="3 4">
    <name type="scientific">Legionella oakridgensis</name>
    <dbReference type="NCBI Taxonomy" id="29423"/>
    <lineage>
        <taxon>Bacteria</taxon>
        <taxon>Pseudomonadati</taxon>
        <taxon>Pseudomonadota</taxon>
        <taxon>Gammaproteobacteria</taxon>
        <taxon>Legionellales</taxon>
        <taxon>Legionellaceae</taxon>
        <taxon>Legionella</taxon>
    </lineage>
</organism>
<accession>A0A0W0X357</accession>
<reference evidence="3 4" key="1">
    <citation type="submission" date="2015-11" db="EMBL/GenBank/DDBJ databases">
        <title>Genomic analysis of 38 Legionella species identifies large and diverse effector repertoires.</title>
        <authorList>
            <person name="Burstein D."/>
            <person name="Amaro F."/>
            <person name="Zusman T."/>
            <person name="Lifshitz Z."/>
            <person name="Cohen O."/>
            <person name="Gilbert J.A."/>
            <person name="Pupko T."/>
            <person name="Shuman H.A."/>
            <person name="Segal G."/>
        </authorList>
    </citation>
    <scope>NUCLEOTIDE SEQUENCE [LARGE SCALE GENOMIC DNA]</scope>
    <source>
        <strain evidence="3 4">Oak Ridge-10</strain>
    </source>
</reference>
<name>A0A0W0X357_9GAMM</name>
<evidence type="ECO:0000313" key="3">
    <source>
        <dbReference type="EMBL" id="KTD38950.1"/>
    </source>
</evidence>
<feature type="coiled-coil region" evidence="1">
    <location>
        <begin position="80"/>
        <end position="107"/>
    </location>
</feature>
<evidence type="ECO:0008006" key="5">
    <source>
        <dbReference type="Google" id="ProtNLM"/>
    </source>
</evidence>
<proteinExistence type="predicted"/>
<sequence length="248" mass="28882">MNESLIKLRFTIDRYSLRERVMILFAAFAVLFFLWLFLMYYPQKRALIKTNLAIQNEMHQAAELLQRSQTIKSMATDDTVAKLMAKFARLQEEMRQLEGRVARYEQRFIGKKQLAKLLYAIMKQTGGVRIDDFSNTEYLRGEAAQKIDMASLTTTVASSPMNKKSTAAQLPVDAVHLPVERTQYTLTLSGDYFSIMHYLQRLEQLQWQLYWDKLDYTVVSYPLAKATVQFYTLRSGERERKNETGAVK</sequence>
<gene>
    <name evidence="3" type="ORF">Loak_1071</name>
</gene>
<comment type="caution">
    <text evidence="3">The sequence shown here is derived from an EMBL/GenBank/DDBJ whole genome shotgun (WGS) entry which is preliminary data.</text>
</comment>
<evidence type="ECO:0000256" key="1">
    <source>
        <dbReference type="SAM" id="Coils"/>
    </source>
</evidence>
<dbReference type="PATRIC" id="fig|29423.5.peg.1124"/>
<dbReference type="EMBL" id="LNYP01000023">
    <property type="protein sequence ID" value="KTD38950.1"/>
    <property type="molecule type" value="Genomic_DNA"/>
</dbReference>
<feature type="transmembrane region" description="Helical" evidence="2">
    <location>
        <begin position="21"/>
        <end position="41"/>
    </location>
</feature>
<keyword evidence="2" id="KW-0472">Membrane</keyword>
<dbReference type="AlphaFoldDB" id="A0A0W0X357"/>
<keyword evidence="2" id="KW-0812">Transmembrane</keyword>